<keyword evidence="6" id="KW-1185">Reference proteome</keyword>
<comment type="subcellular location">
    <subcellularLocation>
        <location evidence="1">Nucleus</location>
    </subcellularLocation>
</comment>
<sequence length="630" mass="70574">MHKSASTSGTARRYCEKCFDLLPSVVVDSPPPTSAATEHSMVGRLEFDDCKTTYISNTHWKAVLEDITELKSLCQDDALENTAPPAHQAQYVLEGSILAPGSTRERPRLLSGWHKPVSIEEILGAMPERAVVDRLVLGYFKNPPLPHAILHASSFLRQYEKFWSNPYNTPLMWIALLYGIICLTTQANDIQNVEAGNLVDLSSTGEDCPFSRPRFLDQMEQALIAGNYSNGGPFALEALLHYHIIEHTKHPDADVGTWLLTGMIVRLGFRMGYHRDPSHFQDVTPFQGEMRRRVWIFLHALDVMMSLQLGLPRVIKDSQWDTKPPRNLADSEFDEDSSELPSRPESHITPMLHQLAKHKMLLVVGAIADTSMSVTADVHDASALATEKRLTEQLRAAYGSIPGNLKFETPKKCLSDEPYDNMNRMTINMLLHKGLIVLNWRRVMPGGSVISPQDHATHDKYGTSQTDTSTDSYQTCINAALKILEFQHIIDSGALGSRQLLILSVVKHEFLMATTVLITHMYRVGINWLSCRPETQVIEATLRRSHEIWIRQGIRSKEAMRVAHMLDMLFAKLKDVRTPPILGDTELADQADNLLLQPGDPGLALFGEFGLLQHLEDLGNLFSVYSGKAT</sequence>
<dbReference type="GO" id="GO:0006351">
    <property type="term" value="P:DNA-templated transcription"/>
    <property type="evidence" value="ECO:0007669"/>
    <property type="project" value="InterPro"/>
</dbReference>
<dbReference type="GO" id="GO:0005634">
    <property type="term" value="C:nucleus"/>
    <property type="evidence" value="ECO:0007669"/>
    <property type="project" value="UniProtKB-SubCell"/>
</dbReference>
<dbReference type="Proteomes" id="UP001251528">
    <property type="component" value="Unassembled WGS sequence"/>
</dbReference>
<evidence type="ECO:0000256" key="3">
    <source>
        <dbReference type="SAM" id="MobiDB-lite"/>
    </source>
</evidence>
<proteinExistence type="predicted"/>
<organism evidence="5 6">
    <name type="scientific">Conoideocrella luteorostrata</name>
    <dbReference type="NCBI Taxonomy" id="1105319"/>
    <lineage>
        <taxon>Eukaryota</taxon>
        <taxon>Fungi</taxon>
        <taxon>Dikarya</taxon>
        <taxon>Ascomycota</taxon>
        <taxon>Pezizomycotina</taxon>
        <taxon>Sordariomycetes</taxon>
        <taxon>Hypocreomycetidae</taxon>
        <taxon>Hypocreales</taxon>
        <taxon>Clavicipitaceae</taxon>
        <taxon>Conoideocrella</taxon>
    </lineage>
</organism>
<feature type="region of interest" description="Disordered" evidence="3">
    <location>
        <begin position="320"/>
        <end position="345"/>
    </location>
</feature>
<evidence type="ECO:0000259" key="4">
    <source>
        <dbReference type="SMART" id="SM00906"/>
    </source>
</evidence>
<dbReference type="InterPro" id="IPR007219">
    <property type="entry name" value="XnlR_reg_dom"/>
</dbReference>
<dbReference type="GO" id="GO:0003677">
    <property type="term" value="F:DNA binding"/>
    <property type="evidence" value="ECO:0007669"/>
    <property type="project" value="InterPro"/>
</dbReference>
<accession>A0AAJ0CQS3</accession>
<dbReference type="PANTHER" id="PTHR31001">
    <property type="entry name" value="UNCHARACTERIZED TRANSCRIPTIONAL REGULATORY PROTEIN"/>
    <property type="match status" value="1"/>
</dbReference>
<evidence type="ECO:0000313" key="6">
    <source>
        <dbReference type="Proteomes" id="UP001251528"/>
    </source>
</evidence>
<gene>
    <name evidence="5" type="ORF">QQS21_006062</name>
</gene>
<dbReference type="SMART" id="SM00906">
    <property type="entry name" value="Fungal_trans"/>
    <property type="match status" value="1"/>
</dbReference>
<dbReference type="InterPro" id="IPR050613">
    <property type="entry name" value="Sec_Metabolite_Reg"/>
</dbReference>
<dbReference type="PANTHER" id="PTHR31001:SF74">
    <property type="entry name" value="ZN(II)2CYS6 TRANSCRIPTION FACTOR (EUROFUNG)"/>
    <property type="match status" value="1"/>
</dbReference>
<feature type="domain" description="Xylanolytic transcriptional activator regulatory" evidence="4">
    <location>
        <begin position="257"/>
        <end position="331"/>
    </location>
</feature>
<evidence type="ECO:0000256" key="2">
    <source>
        <dbReference type="ARBA" id="ARBA00023242"/>
    </source>
</evidence>
<comment type="caution">
    <text evidence="5">The sequence shown here is derived from an EMBL/GenBank/DDBJ whole genome shotgun (WGS) entry which is preliminary data.</text>
</comment>
<name>A0AAJ0CQS3_9HYPO</name>
<reference evidence="5" key="1">
    <citation type="submission" date="2023-06" db="EMBL/GenBank/DDBJ databases">
        <title>Conoideocrella luteorostrata (Hypocreales: Clavicipitaceae), a potential biocontrol fungus for elongate hemlock scale in United States Christmas tree production areas.</title>
        <authorList>
            <person name="Barrett H."/>
            <person name="Lovett B."/>
            <person name="Macias A.M."/>
            <person name="Stajich J.E."/>
            <person name="Kasson M.T."/>
        </authorList>
    </citation>
    <scope>NUCLEOTIDE SEQUENCE</scope>
    <source>
        <strain evidence="5">ARSEF 14590</strain>
    </source>
</reference>
<dbReference type="Pfam" id="PF04082">
    <property type="entry name" value="Fungal_trans"/>
    <property type="match status" value="1"/>
</dbReference>
<dbReference type="CDD" id="cd12148">
    <property type="entry name" value="fungal_TF_MHR"/>
    <property type="match status" value="1"/>
</dbReference>
<protein>
    <recommendedName>
        <fullName evidence="4">Xylanolytic transcriptional activator regulatory domain-containing protein</fullName>
    </recommendedName>
</protein>
<dbReference type="EMBL" id="JASWJB010000107">
    <property type="protein sequence ID" value="KAK2597364.1"/>
    <property type="molecule type" value="Genomic_DNA"/>
</dbReference>
<evidence type="ECO:0000313" key="5">
    <source>
        <dbReference type="EMBL" id="KAK2597364.1"/>
    </source>
</evidence>
<dbReference type="GO" id="GO:0008270">
    <property type="term" value="F:zinc ion binding"/>
    <property type="evidence" value="ECO:0007669"/>
    <property type="project" value="InterPro"/>
</dbReference>
<keyword evidence="2" id="KW-0539">Nucleus</keyword>
<evidence type="ECO:0000256" key="1">
    <source>
        <dbReference type="ARBA" id="ARBA00004123"/>
    </source>
</evidence>
<dbReference type="AlphaFoldDB" id="A0AAJ0CQS3"/>